<keyword evidence="4 13" id="KW-0813">Transport</keyword>
<comment type="subunit">
    <text evidence="13">Interacts with the Sec translocase complex via SecD. Specifically interacts with transmembrane segments of nascent integral membrane proteins during membrane integration.</text>
</comment>
<dbReference type="PANTHER" id="PTHR12428">
    <property type="entry name" value="OXA1"/>
    <property type="match status" value="1"/>
</dbReference>
<dbReference type="CDD" id="cd20070">
    <property type="entry name" value="5TM_YidC_Alb3"/>
    <property type="match status" value="1"/>
</dbReference>
<evidence type="ECO:0000256" key="13">
    <source>
        <dbReference type="HAMAP-Rule" id="MF_01810"/>
    </source>
</evidence>
<evidence type="ECO:0000256" key="1">
    <source>
        <dbReference type="ARBA" id="ARBA00004429"/>
    </source>
</evidence>
<gene>
    <name evidence="13 17" type="primary">yidC</name>
    <name evidence="17" type="ORF">J6I44_01315</name>
</gene>
<dbReference type="InterPro" id="IPR038221">
    <property type="entry name" value="YidC_periplasmic_sf"/>
</dbReference>
<evidence type="ECO:0000256" key="9">
    <source>
        <dbReference type="ARBA" id="ARBA00023136"/>
    </source>
</evidence>
<feature type="region of interest" description="Disordered" evidence="14">
    <location>
        <begin position="32"/>
        <end position="84"/>
    </location>
</feature>
<dbReference type="PANTHER" id="PTHR12428:SF65">
    <property type="entry name" value="CYTOCHROME C OXIDASE ASSEMBLY PROTEIN COX18, MITOCHONDRIAL"/>
    <property type="match status" value="1"/>
</dbReference>
<evidence type="ECO:0000256" key="12">
    <source>
        <dbReference type="ARBA" id="ARBA00033342"/>
    </source>
</evidence>
<evidence type="ECO:0000256" key="2">
    <source>
        <dbReference type="ARBA" id="ARBA00010527"/>
    </source>
</evidence>
<evidence type="ECO:0000256" key="7">
    <source>
        <dbReference type="ARBA" id="ARBA00022927"/>
    </source>
</evidence>
<feature type="compositionally biased region" description="Polar residues" evidence="14">
    <location>
        <begin position="45"/>
        <end position="76"/>
    </location>
</feature>
<evidence type="ECO:0000313" key="17">
    <source>
        <dbReference type="EMBL" id="MCW9705468.1"/>
    </source>
</evidence>
<evidence type="ECO:0000313" key="18">
    <source>
        <dbReference type="Proteomes" id="UP001207918"/>
    </source>
</evidence>
<evidence type="ECO:0000256" key="4">
    <source>
        <dbReference type="ARBA" id="ARBA00022448"/>
    </source>
</evidence>
<evidence type="ECO:0000259" key="16">
    <source>
        <dbReference type="Pfam" id="PF14849"/>
    </source>
</evidence>
<evidence type="ECO:0000256" key="11">
    <source>
        <dbReference type="ARBA" id="ARBA00033245"/>
    </source>
</evidence>
<evidence type="ECO:0000256" key="8">
    <source>
        <dbReference type="ARBA" id="ARBA00022989"/>
    </source>
</evidence>
<feature type="transmembrane region" description="Helical" evidence="13">
    <location>
        <begin position="385"/>
        <end position="407"/>
    </location>
</feature>
<dbReference type="InterPro" id="IPR028055">
    <property type="entry name" value="YidC/Oxa/ALB_C"/>
</dbReference>
<comment type="caution">
    <text evidence="17">The sequence shown here is derived from an EMBL/GenBank/DDBJ whole genome shotgun (WGS) entry which is preliminary data.</text>
</comment>
<keyword evidence="9 13" id="KW-0472">Membrane</keyword>
<keyword evidence="5 13" id="KW-1003">Cell membrane</keyword>
<feature type="domain" description="Membrane insertase YidC/Oxa/ALB C-terminal" evidence="15">
    <location>
        <begin position="389"/>
        <end position="587"/>
    </location>
</feature>
<evidence type="ECO:0000256" key="5">
    <source>
        <dbReference type="ARBA" id="ARBA00022475"/>
    </source>
</evidence>
<feature type="transmembrane region" description="Helical" evidence="13">
    <location>
        <begin position="511"/>
        <end position="530"/>
    </location>
</feature>
<dbReference type="Pfam" id="PF02096">
    <property type="entry name" value="60KD_IMP"/>
    <property type="match status" value="1"/>
</dbReference>
<organism evidence="17 18">
    <name type="scientific">Fodinibius salsisoli</name>
    <dbReference type="NCBI Taxonomy" id="2820877"/>
    <lineage>
        <taxon>Bacteria</taxon>
        <taxon>Pseudomonadati</taxon>
        <taxon>Balneolota</taxon>
        <taxon>Balneolia</taxon>
        <taxon>Balneolales</taxon>
        <taxon>Balneolaceae</taxon>
        <taxon>Fodinibius</taxon>
    </lineage>
</organism>
<dbReference type="PRINTS" id="PR00701">
    <property type="entry name" value="60KDINNERMP"/>
</dbReference>
<evidence type="ECO:0000256" key="14">
    <source>
        <dbReference type="SAM" id="MobiDB-lite"/>
    </source>
</evidence>
<comment type="function">
    <text evidence="13">Required for the insertion and/or proper folding and/or complex formation of integral membrane proteins into the membrane. Involved in integration of membrane proteins that insert both dependently and independently of the Sec translocase complex, as well as at least some lipoproteins. Aids folding of multispanning membrane proteins.</text>
</comment>
<dbReference type="Gene3D" id="2.70.98.90">
    <property type="match status" value="1"/>
</dbReference>
<name>A0ABT3PHR3_9BACT</name>
<sequence length="601" mass="67123">MDRNTVTGLVLILIVMVAWSYFTMPSEQELQQRKAEQARQDSIAAAQTDSLPTQQQADPTVDSSSNNNQPDTASRSEPQDEQVEMGAFSAASAGDTTETIVETPLYKATFTNVGAGPSQFVLKEHETWDHKPIRMIRDTTQSAYSLGFLTNQNYNVETDELVFEPLTSGQNLRLEEGETKTLQYAFNLSDSQRMVYTYTLNGDSYEIDLDISFEGLDQTIIGGTVDFGWESRLNFTEKNIDGEATHASAYVHTGGELERLKLSEAGENEQTYNGTIDWVATRTKFFSQIIKTDNPTQSARLVGEQSGASDLPSTTHHYKSSITAEIAQQNASFQMYIGPMSYHALKVYNEQAYDMVDTGYSWLSWISDPLVKYIIIPYFGFVEDYMNVGLAIILFAILIKMVLYPLTKKSYSSMAAMKELQPEMKEIKEKYADDPEKQQKATMKLYKESGVNPLGGCLPNLLQLPILITLWRFFQNSILIRQQEFLWASDLSAPDYILNLPFSIPFMGDQIAGFVLLMTGAMFLQSKLTGGMGPGGGGGGAGPDMSAMKYVFPFMLLFIFNNFAAGLSLYYLIYNLVSIGQQLLIYRQIDNEKEAKEAVAA</sequence>
<proteinExistence type="inferred from homology"/>
<feature type="transmembrane region" description="Helical" evidence="13">
    <location>
        <begin position="550"/>
        <end position="573"/>
    </location>
</feature>
<dbReference type="CDD" id="cd19961">
    <property type="entry name" value="EcYidC-like_peri"/>
    <property type="match status" value="1"/>
</dbReference>
<dbReference type="HAMAP" id="MF_01810">
    <property type="entry name" value="YidC_type1"/>
    <property type="match status" value="1"/>
</dbReference>
<keyword evidence="10 13" id="KW-0143">Chaperone</keyword>
<dbReference type="EMBL" id="JAGGJA010000001">
    <property type="protein sequence ID" value="MCW9705468.1"/>
    <property type="molecule type" value="Genomic_DNA"/>
</dbReference>
<dbReference type="InterPro" id="IPR047196">
    <property type="entry name" value="YidC_ALB_C"/>
</dbReference>
<evidence type="ECO:0000256" key="10">
    <source>
        <dbReference type="ARBA" id="ARBA00023186"/>
    </source>
</evidence>
<dbReference type="Proteomes" id="UP001207918">
    <property type="component" value="Unassembled WGS sequence"/>
</dbReference>
<comment type="subcellular location">
    <subcellularLocation>
        <location evidence="1">Cell inner membrane</location>
        <topology evidence="1">Multi-pass membrane protein</topology>
    </subcellularLocation>
    <subcellularLocation>
        <location evidence="13">Cell membrane</location>
        <topology evidence="13">Multi-pass membrane protein</topology>
    </subcellularLocation>
</comment>
<keyword evidence="7 13" id="KW-0653">Protein transport</keyword>
<evidence type="ECO:0000256" key="6">
    <source>
        <dbReference type="ARBA" id="ARBA00022692"/>
    </source>
</evidence>
<dbReference type="InterPro" id="IPR001708">
    <property type="entry name" value="YidC/ALB3/OXA1/COX18"/>
</dbReference>
<dbReference type="InterPro" id="IPR019998">
    <property type="entry name" value="Membr_insert_YidC"/>
</dbReference>
<keyword evidence="18" id="KW-1185">Reference proteome</keyword>
<reference evidence="17 18" key="1">
    <citation type="submission" date="2021-03" db="EMBL/GenBank/DDBJ databases">
        <title>Aliifodinibius sp. nov., a new bacterium isolated from saline soil.</title>
        <authorList>
            <person name="Galisteo C."/>
            <person name="De La Haba R."/>
            <person name="Sanchez-Porro C."/>
            <person name="Ventosa A."/>
        </authorList>
    </citation>
    <scope>NUCLEOTIDE SEQUENCE [LARGE SCALE GENOMIC DNA]</scope>
    <source>
        <strain evidence="17 18">1BSP15-2V2</strain>
    </source>
</reference>
<dbReference type="NCBIfam" id="TIGR03592">
    <property type="entry name" value="yidC_oxa1_cterm"/>
    <property type="match status" value="1"/>
</dbReference>
<dbReference type="Pfam" id="PF14849">
    <property type="entry name" value="YidC_periplas"/>
    <property type="match status" value="1"/>
</dbReference>
<comment type="similarity">
    <text evidence="2 13">Belongs to the OXA1/ALB3/YidC family. Type 1 subfamily.</text>
</comment>
<accession>A0ABT3PHR3</accession>
<feature type="domain" description="Membrane insertase YidC N-terminal" evidence="16">
    <location>
        <begin position="101"/>
        <end position="372"/>
    </location>
</feature>
<dbReference type="InterPro" id="IPR028053">
    <property type="entry name" value="Membr_insert_YidC_N"/>
</dbReference>
<feature type="transmembrane region" description="Helical" evidence="13">
    <location>
        <begin position="6"/>
        <end position="24"/>
    </location>
</feature>
<keyword evidence="8 13" id="KW-1133">Transmembrane helix</keyword>
<evidence type="ECO:0000259" key="15">
    <source>
        <dbReference type="Pfam" id="PF02096"/>
    </source>
</evidence>
<dbReference type="RefSeq" id="WP_265764132.1">
    <property type="nucleotide sequence ID" value="NZ_JAGGJA010000001.1"/>
</dbReference>
<dbReference type="NCBIfam" id="TIGR03593">
    <property type="entry name" value="yidC_nterm"/>
    <property type="match status" value="1"/>
</dbReference>
<protein>
    <recommendedName>
        <fullName evidence="3 13">Membrane protein insertase YidC</fullName>
    </recommendedName>
    <alternativeName>
        <fullName evidence="12 13">Foldase YidC</fullName>
    </alternativeName>
    <alternativeName>
        <fullName evidence="11 13">Membrane integrase YidC</fullName>
    </alternativeName>
    <alternativeName>
        <fullName evidence="13">Membrane protein YidC</fullName>
    </alternativeName>
</protein>
<evidence type="ECO:0000256" key="3">
    <source>
        <dbReference type="ARBA" id="ARBA00015325"/>
    </source>
</evidence>
<keyword evidence="6 13" id="KW-0812">Transmembrane</keyword>